<proteinExistence type="predicted"/>
<keyword evidence="2" id="KW-1185">Reference proteome</keyword>
<reference evidence="1" key="1">
    <citation type="submission" date="2020-08" db="EMBL/GenBank/DDBJ databases">
        <title>Multicomponent nature underlies the extraordinary mechanical properties of spider dragline silk.</title>
        <authorList>
            <person name="Kono N."/>
            <person name="Nakamura H."/>
            <person name="Mori M."/>
            <person name="Yoshida Y."/>
            <person name="Ohtoshi R."/>
            <person name="Malay A.D."/>
            <person name="Moran D.A.P."/>
            <person name="Tomita M."/>
            <person name="Numata K."/>
            <person name="Arakawa K."/>
        </authorList>
    </citation>
    <scope>NUCLEOTIDE SEQUENCE</scope>
</reference>
<gene>
    <name evidence="1" type="ORF">TNCV_364031</name>
</gene>
<accession>A0A8X6SJ46</accession>
<evidence type="ECO:0000313" key="1">
    <source>
        <dbReference type="EMBL" id="GFY13156.1"/>
    </source>
</evidence>
<organism evidence="1 2">
    <name type="scientific">Trichonephila clavipes</name>
    <name type="common">Golden silk orbweaver</name>
    <name type="synonym">Nephila clavipes</name>
    <dbReference type="NCBI Taxonomy" id="2585209"/>
    <lineage>
        <taxon>Eukaryota</taxon>
        <taxon>Metazoa</taxon>
        <taxon>Ecdysozoa</taxon>
        <taxon>Arthropoda</taxon>
        <taxon>Chelicerata</taxon>
        <taxon>Arachnida</taxon>
        <taxon>Araneae</taxon>
        <taxon>Araneomorphae</taxon>
        <taxon>Entelegynae</taxon>
        <taxon>Araneoidea</taxon>
        <taxon>Nephilidae</taxon>
        <taxon>Trichonephila</taxon>
    </lineage>
</organism>
<name>A0A8X6SJ46_TRICX</name>
<protein>
    <submittedName>
        <fullName evidence="1">Uncharacterized protein</fullName>
    </submittedName>
</protein>
<dbReference type="Proteomes" id="UP000887159">
    <property type="component" value="Unassembled WGS sequence"/>
</dbReference>
<evidence type="ECO:0000313" key="2">
    <source>
        <dbReference type="Proteomes" id="UP000887159"/>
    </source>
</evidence>
<comment type="caution">
    <text evidence="1">The sequence shown here is derived from an EMBL/GenBank/DDBJ whole genome shotgun (WGS) entry which is preliminary data.</text>
</comment>
<sequence length="117" mass="13271">MPLKTRSVEGLMHIKYVMAQSPHGSLSRYGSLEKWCQIRRHPRHLNVVQNYEDGPGAKISLYFSPVILPFKVTIGPAEKHNTAAFIVTDPLPRLTVGRRQITIIRLCRCPPNVHQSC</sequence>
<dbReference type="EMBL" id="BMAU01021320">
    <property type="protein sequence ID" value="GFY13156.1"/>
    <property type="molecule type" value="Genomic_DNA"/>
</dbReference>
<dbReference type="AlphaFoldDB" id="A0A8X6SJ46"/>